<protein>
    <submittedName>
        <fullName evidence="3">Uncharacterized protein</fullName>
    </submittedName>
</protein>
<keyword evidence="1" id="KW-0175">Coiled coil</keyword>
<evidence type="ECO:0000256" key="2">
    <source>
        <dbReference type="SAM" id="MobiDB-lite"/>
    </source>
</evidence>
<feature type="region of interest" description="Disordered" evidence="2">
    <location>
        <begin position="94"/>
        <end position="124"/>
    </location>
</feature>
<name>W7AV19_9LIST</name>
<accession>W7AV19</accession>
<dbReference type="STRING" id="1265818.MAQA_07698"/>
<dbReference type="AlphaFoldDB" id="W7AV19"/>
<evidence type="ECO:0000313" key="3">
    <source>
        <dbReference type="EMBL" id="EUJ18964.1"/>
    </source>
</evidence>
<evidence type="ECO:0000313" key="4">
    <source>
        <dbReference type="Proteomes" id="UP000019246"/>
    </source>
</evidence>
<dbReference type="PATRIC" id="fig|1265818.5.peg.1541"/>
<dbReference type="RefSeq" id="WP_036072390.1">
    <property type="nucleotide sequence ID" value="NZ_AOCG01000008.1"/>
</dbReference>
<organism evidence="3 4">
    <name type="scientific">Listeria aquatica FSL S10-1188</name>
    <dbReference type="NCBI Taxonomy" id="1265818"/>
    <lineage>
        <taxon>Bacteria</taxon>
        <taxon>Bacillati</taxon>
        <taxon>Bacillota</taxon>
        <taxon>Bacilli</taxon>
        <taxon>Bacillales</taxon>
        <taxon>Listeriaceae</taxon>
        <taxon>Listeria</taxon>
    </lineage>
</organism>
<gene>
    <name evidence="3" type="ORF">MAQA_07698</name>
</gene>
<comment type="caution">
    <text evidence="3">The sequence shown here is derived from an EMBL/GenBank/DDBJ whole genome shotgun (WGS) entry which is preliminary data.</text>
</comment>
<dbReference type="OrthoDB" id="9930206at2"/>
<proteinExistence type="predicted"/>
<feature type="coiled-coil region" evidence="1">
    <location>
        <begin position="4"/>
        <end position="55"/>
    </location>
</feature>
<dbReference type="Proteomes" id="UP000019246">
    <property type="component" value="Unassembled WGS sequence"/>
</dbReference>
<evidence type="ECO:0000256" key="1">
    <source>
        <dbReference type="SAM" id="Coils"/>
    </source>
</evidence>
<sequence>MNSKQNRQEDLQRIRYQLQTAEEDFEKHGKGMENLKEAQENYGQLLNRSKQLLDELGSCWQGDFAQQFQIQSQDKLFQEERKVNERFYDRYDEMHKEKKRNRAAYSGSRKQLPENSKGGYIKWG</sequence>
<reference evidence="3 4" key="1">
    <citation type="journal article" date="2014" name="Int. J. Syst. Evol. Microbiol.">
        <title>Listeria floridensis sp. nov., Listeria aquatica sp. nov., Listeria cornellensis sp. nov., Listeria riparia sp. nov. and Listeria grandensis sp. nov., from agricultural and natural environments.</title>
        <authorList>
            <person name="den Bakker H.C."/>
            <person name="Warchocki S."/>
            <person name="Wright E.M."/>
            <person name="Allred A.F."/>
            <person name="Ahlstrom C."/>
            <person name="Manuel C.S."/>
            <person name="Stasiewicz M.J."/>
            <person name="Burrell A."/>
            <person name="Roof S."/>
            <person name="Strawn L."/>
            <person name="Fortes E.D."/>
            <person name="Nightingale K.K."/>
            <person name="Kephart D."/>
            <person name="Wiedmann M."/>
        </authorList>
    </citation>
    <scope>NUCLEOTIDE SEQUENCE [LARGE SCALE GENOMIC DNA]</scope>
    <source>
        <strain evidence="3 4">FSL S10-1188</strain>
    </source>
</reference>
<keyword evidence="4" id="KW-1185">Reference proteome</keyword>
<dbReference type="EMBL" id="AOCG01000008">
    <property type="protein sequence ID" value="EUJ18964.1"/>
    <property type="molecule type" value="Genomic_DNA"/>
</dbReference>